<reference evidence="2 3" key="1">
    <citation type="submission" date="2021-01" db="EMBL/GenBank/DDBJ databases">
        <title>Whole genome shotgun sequence of Planotetraspora mira NBRC 15435.</title>
        <authorList>
            <person name="Komaki H."/>
            <person name="Tamura T."/>
        </authorList>
    </citation>
    <scope>NUCLEOTIDE SEQUENCE [LARGE SCALE GENOMIC DNA]</scope>
    <source>
        <strain evidence="2 3">NBRC 15435</strain>
    </source>
</reference>
<gene>
    <name evidence="2" type="ORF">Pmi06nite_72260</name>
</gene>
<dbReference type="EMBL" id="BOOO01000042">
    <property type="protein sequence ID" value="GII33784.1"/>
    <property type="molecule type" value="Genomic_DNA"/>
</dbReference>
<comment type="caution">
    <text evidence="2">The sequence shown here is derived from an EMBL/GenBank/DDBJ whole genome shotgun (WGS) entry which is preliminary data.</text>
</comment>
<feature type="region of interest" description="Disordered" evidence="1">
    <location>
        <begin position="44"/>
        <end position="71"/>
    </location>
</feature>
<sequence length="87" mass="8639">MDAPCDEPRGHAVRLQQLQGAGVDDGGPGGDGALGLTVDHGDVAALPRKADGHGEPGGAGADDQHIGGGGKHCDLRRSTLVGQRVLA</sequence>
<name>A0A8J3XB23_9ACTN</name>
<evidence type="ECO:0000313" key="3">
    <source>
        <dbReference type="Proteomes" id="UP000650628"/>
    </source>
</evidence>
<protein>
    <submittedName>
        <fullName evidence="2">Uncharacterized protein</fullName>
    </submittedName>
</protein>
<evidence type="ECO:0000313" key="2">
    <source>
        <dbReference type="EMBL" id="GII33784.1"/>
    </source>
</evidence>
<evidence type="ECO:0000256" key="1">
    <source>
        <dbReference type="SAM" id="MobiDB-lite"/>
    </source>
</evidence>
<proteinExistence type="predicted"/>
<feature type="compositionally biased region" description="Gly residues" evidence="1">
    <location>
        <begin position="55"/>
        <end position="70"/>
    </location>
</feature>
<accession>A0A8J3XB23</accession>
<dbReference type="Proteomes" id="UP000650628">
    <property type="component" value="Unassembled WGS sequence"/>
</dbReference>
<feature type="region of interest" description="Disordered" evidence="1">
    <location>
        <begin position="18"/>
        <end position="37"/>
    </location>
</feature>
<dbReference type="AlphaFoldDB" id="A0A8J3XB23"/>
<keyword evidence="3" id="KW-1185">Reference proteome</keyword>
<organism evidence="2 3">
    <name type="scientific">Planotetraspora mira</name>
    <dbReference type="NCBI Taxonomy" id="58121"/>
    <lineage>
        <taxon>Bacteria</taxon>
        <taxon>Bacillati</taxon>
        <taxon>Actinomycetota</taxon>
        <taxon>Actinomycetes</taxon>
        <taxon>Streptosporangiales</taxon>
        <taxon>Streptosporangiaceae</taxon>
        <taxon>Planotetraspora</taxon>
    </lineage>
</organism>
<feature type="compositionally biased region" description="Gly residues" evidence="1">
    <location>
        <begin position="23"/>
        <end position="33"/>
    </location>
</feature>